<dbReference type="InterPro" id="IPR029058">
    <property type="entry name" value="AB_hydrolase_fold"/>
</dbReference>
<organism evidence="4 5">
    <name type="scientific">Chthoniobacter flavus Ellin428</name>
    <dbReference type="NCBI Taxonomy" id="497964"/>
    <lineage>
        <taxon>Bacteria</taxon>
        <taxon>Pseudomonadati</taxon>
        <taxon>Verrucomicrobiota</taxon>
        <taxon>Spartobacteria</taxon>
        <taxon>Chthoniobacterales</taxon>
        <taxon>Chthoniobacteraceae</taxon>
        <taxon>Chthoniobacter</taxon>
    </lineage>
</organism>
<dbReference type="STRING" id="497964.CfE428DRAFT_2457"/>
<keyword evidence="2" id="KW-1133">Transmembrane helix</keyword>
<keyword evidence="5" id="KW-1185">Reference proteome</keyword>
<accession>B4D0K6</accession>
<dbReference type="PANTHER" id="PTHR12277:SF79">
    <property type="entry name" value="XAA-PRO DIPEPTIDYL-PEPTIDASE-RELATED"/>
    <property type="match status" value="1"/>
</dbReference>
<dbReference type="InParanoid" id="B4D0K6"/>
<evidence type="ECO:0000256" key="2">
    <source>
        <dbReference type="SAM" id="Phobius"/>
    </source>
</evidence>
<dbReference type="AlphaFoldDB" id="B4D0K6"/>
<evidence type="ECO:0000313" key="4">
    <source>
        <dbReference type="EMBL" id="EDY19868.1"/>
    </source>
</evidence>
<evidence type="ECO:0000259" key="3">
    <source>
        <dbReference type="Pfam" id="PF00561"/>
    </source>
</evidence>
<name>B4D0K6_9BACT</name>
<feature type="domain" description="AB hydrolase-1" evidence="3">
    <location>
        <begin position="109"/>
        <end position="240"/>
    </location>
</feature>
<proteinExistence type="predicted"/>
<evidence type="ECO:0000256" key="1">
    <source>
        <dbReference type="SAM" id="MobiDB-lite"/>
    </source>
</evidence>
<dbReference type="Gene3D" id="3.40.50.1820">
    <property type="entry name" value="alpha/beta hydrolase"/>
    <property type="match status" value="1"/>
</dbReference>
<comment type="caution">
    <text evidence="4">The sequence shown here is derived from an EMBL/GenBank/DDBJ whole genome shotgun (WGS) entry which is preliminary data.</text>
</comment>
<dbReference type="EMBL" id="ABVL01000006">
    <property type="protein sequence ID" value="EDY19868.1"/>
    <property type="molecule type" value="Genomic_DNA"/>
</dbReference>
<sequence>MAGMKDGQPPAVQSTSPGLVRSTGHGYRQHVKRFFLVLLRSIVLIYLGTVFIFGSLQRKLIYFPSRPLAAENKMAQLAASVGFEPWLDAHRQRIGWKQVPPAGVQPKNRMIVFHGNAGCAFDREQYAKGFGHLQQGAVWQTFLFEYPGYDSRPGTPSQESFCAAGRAAVEQLATEDSRPIYLTGESLGSGVACALAGDLPQKISGIFLMTPFASLGEVASHHYPWLPIRLMLHDRWDNIAALRKYQGPVAVMIAGQDEVVTAAQSEKLYASYAGPKQRWFDTDATHNTVSNSTFLPWWQEVSDFLITDTRPHLSSP</sequence>
<protein>
    <recommendedName>
        <fullName evidence="3">AB hydrolase-1 domain-containing protein</fullName>
    </recommendedName>
</protein>
<dbReference type="PANTHER" id="PTHR12277">
    <property type="entry name" value="ALPHA/BETA HYDROLASE DOMAIN-CONTAINING PROTEIN"/>
    <property type="match status" value="1"/>
</dbReference>
<dbReference type="Pfam" id="PF00561">
    <property type="entry name" value="Abhydrolase_1"/>
    <property type="match status" value="1"/>
</dbReference>
<dbReference type="eggNOG" id="COG1073">
    <property type="taxonomic scope" value="Bacteria"/>
</dbReference>
<dbReference type="InterPro" id="IPR000073">
    <property type="entry name" value="AB_hydrolase_1"/>
</dbReference>
<gene>
    <name evidence="4" type="ORF">CfE428DRAFT_2457</name>
</gene>
<feature type="region of interest" description="Disordered" evidence="1">
    <location>
        <begin position="1"/>
        <end position="23"/>
    </location>
</feature>
<dbReference type="SUPFAM" id="SSF53474">
    <property type="entry name" value="alpha/beta-Hydrolases"/>
    <property type="match status" value="1"/>
</dbReference>
<evidence type="ECO:0000313" key="5">
    <source>
        <dbReference type="Proteomes" id="UP000005824"/>
    </source>
</evidence>
<keyword evidence="2" id="KW-0812">Transmembrane</keyword>
<feature type="transmembrane region" description="Helical" evidence="2">
    <location>
        <begin position="34"/>
        <end position="56"/>
    </location>
</feature>
<reference evidence="4 5" key="1">
    <citation type="journal article" date="2011" name="J. Bacteriol.">
        <title>Genome sequence of Chthoniobacter flavus Ellin428, an aerobic heterotrophic soil bacterium.</title>
        <authorList>
            <person name="Kant R."/>
            <person name="van Passel M.W."/>
            <person name="Palva A."/>
            <person name="Lucas S."/>
            <person name="Lapidus A."/>
            <person name="Glavina Del Rio T."/>
            <person name="Dalin E."/>
            <person name="Tice H."/>
            <person name="Bruce D."/>
            <person name="Goodwin L."/>
            <person name="Pitluck S."/>
            <person name="Larimer F.W."/>
            <person name="Land M.L."/>
            <person name="Hauser L."/>
            <person name="Sangwan P."/>
            <person name="de Vos W.M."/>
            <person name="Janssen P.H."/>
            <person name="Smidt H."/>
        </authorList>
    </citation>
    <scope>NUCLEOTIDE SEQUENCE [LARGE SCALE GENOMIC DNA]</scope>
    <source>
        <strain evidence="4 5">Ellin428</strain>
    </source>
</reference>
<keyword evidence="2" id="KW-0472">Membrane</keyword>
<dbReference type="Proteomes" id="UP000005824">
    <property type="component" value="Unassembled WGS sequence"/>
</dbReference>